<feature type="compositionally biased region" description="Polar residues" evidence="1">
    <location>
        <begin position="9"/>
        <end position="30"/>
    </location>
</feature>
<dbReference type="AlphaFoldDB" id="A0A9P6ZTV4"/>
<keyword evidence="3" id="KW-1185">Reference proteome</keyword>
<dbReference type="OrthoDB" id="3262237at2759"/>
<feature type="region of interest" description="Disordered" evidence="1">
    <location>
        <begin position="1"/>
        <end position="30"/>
    </location>
</feature>
<protein>
    <submittedName>
        <fullName evidence="2">Uncharacterized protein</fullName>
    </submittedName>
</protein>
<gene>
    <name evidence="2" type="ORF">EV702DRAFT_1198948</name>
</gene>
<feature type="region of interest" description="Disordered" evidence="1">
    <location>
        <begin position="637"/>
        <end position="678"/>
    </location>
</feature>
<evidence type="ECO:0000313" key="2">
    <source>
        <dbReference type="EMBL" id="KAG1775751.1"/>
    </source>
</evidence>
<proteinExistence type="predicted"/>
<feature type="compositionally biased region" description="Low complexity" evidence="1">
    <location>
        <begin position="648"/>
        <end position="659"/>
    </location>
</feature>
<accession>A0A9P6ZTV4</accession>
<dbReference type="Proteomes" id="UP000714275">
    <property type="component" value="Unassembled WGS sequence"/>
</dbReference>
<evidence type="ECO:0000256" key="1">
    <source>
        <dbReference type="SAM" id="MobiDB-lite"/>
    </source>
</evidence>
<comment type="caution">
    <text evidence="2">The sequence shown here is derived from an EMBL/GenBank/DDBJ whole genome shotgun (WGS) entry which is preliminary data.</text>
</comment>
<sequence length="678" mass="73393">MPKIPDTPTEMSTEDSLSSPDSFVDVPNSSSTDPISAFTSHLNTSALNTPASQTYAMLNNEEADDEFIVPVIEIKSPDTSSCCEAASPIASEHSSLLLTELPFSDSDFGSSLIPSSSPSSTFSSNDVYEPIPDTSIPNPRIVVPDSIDQSTSTDSSISTLSLVSTSEPIHPSDCYPDVNNRIMVDLHAISDNESLSHAPESTPFVTQAILYGPGAKTSCFQANMDDGAMVNVIDLKAFMKASRNLKKLTRSTRILRMANRSEVPSHGVWTGTFHETFLASLVFRTELPTDSVFDSGGVWNMLIGKPLLEQLQATHDYTSDTIIIPATPRPYIIPNIFNSQAAPKPKSTPGPIPVHTSEAPDHQIEDKSLVFLTITVPADPKQPVPSSTIPIIANEHFVFVASKQCTKQQLDIHIESLSQAGAQIVVADCKPQLSLVSDPSSIAPCSPILFTASDPKPNDQPPTAPVWPILDNAETNDLREIPEFPPPTKTAGVYTRHTSPFNPARVAEVLQQIKIGDDLSLDQRTKVRDLCAEFADTFALAVSEVFPVDFKTFKLTFPEGMKFNTKVNQRSLTPPQCKFLYERLNELEKAGIIHRIAPEDVKAASPTILAQKAHGTGSLTLEELLHHVNDQCIAHGLPTRNDLPQRPANSTTNAGTASTPKWQVTSGLNNSDSAVIVG</sequence>
<evidence type="ECO:0000313" key="3">
    <source>
        <dbReference type="Proteomes" id="UP000714275"/>
    </source>
</evidence>
<feature type="compositionally biased region" description="Polar residues" evidence="1">
    <location>
        <begin position="660"/>
        <end position="678"/>
    </location>
</feature>
<organism evidence="2 3">
    <name type="scientific">Suillus placidus</name>
    <dbReference type="NCBI Taxonomy" id="48579"/>
    <lineage>
        <taxon>Eukaryota</taxon>
        <taxon>Fungi</taxon>
        <taxon>Dikarya</taxon>
        <taxon>Basidiomycota</taxon>
        <taxon>Agaricomycotina</taxon>
        <taxon>Agaricomycetes</taxon>
        <taxon>Agaricomycetidae</taxon>
        <taxon>Boletales</taxon>
        <taxon>Suillineae</taxon>
        <taxon>Suillaceae</taxon>
        <taxon>Suillus</taxon>
    </lineage>
</organism>
<name>A0A9P6ZTV4_9AGAM</name>
<dbReference type="EMBL" id="JABBWD010000031">
    <property type="protein sequence ID" value="KAG1775751.1"/>
    <property type="molecule type" value="Genomic_DNA"/>
</dbReference>
<reference evidence="2" key="1">
    <citation type="journal article" date="2020" name="New Phytol.">
        <title>Comparative genomics reveals dynamic genome evolution in host specialist ectomycorrhizal fungi.</title>
        <authorList>
            <person name="Lofgren L.A."/>
            <person name="Nguyen N.H."/>
            <person name="Vilgalys R."/>
            <person name="Ruytinx J."/>
            <person name="Liao H.L."/>
            <person name="Branco S."/>
            <person name="Kuo A."/>
            <person name="LaButti K."/>
            <person name="Lipzen A."/>
            <person name="Andreopoulos W."/>
            <person name="Pangilinan J."/>
            <person name="Riley R."/>
            <person name="Hundley H."/>
            <person name="Na H."/>
            <person name="Barry K."/>
            <person name="Grigoriev I.V."/>
            <person name="Stajich J.E."/>
            <person name="Kennedy P.G."/>
        </authorList>
    </citation>
    <scope>NUCLEOTIDE SEQUENCE</scope>
    <source>
        <strain evidence="2">DOB743</strain>
    </source>
</reference>